<accession>A0AAD4I8Q0</accession>
<sequence>MSGDINAHVDALTSTKGLGDLNKLPRELRDMIYESMLAQTLDQNVDVEDYLSRPNRDLPSILKISRTIREEIVLVALHKRNLIVQDHRTMRQFTSSLERFSANKGFASVQTLELRAFNNIRCTFSMLSLHATQVKRFPALRHLGFSFDAHTLVAIDPTTSAPSPAFLADLVQNDIFKELFACTTLRCLTLEARDCVYGLYLTFGASKALQYLGSWLEEEFEKRKMEVKVQIVETYTPRYGPRREMSVWGGRGK</sequence>
<dbReference type="EMBL" id="JAANER010000004">
    <property type="protein sequence ID" value="KAG9190453.1"/>
    <property type="molecule type" value="Genomic_DNA"/>
</dbReference>
<name>A0AAD4I8Q0_9PLEO</name>
<organism evidence="1 2">
    <name type="scientific">Alternaria panax</name>
    <dbReference type="NCBI Taxonomy" id="48097"/>
    <lineage>
        <taxon>Eukaryota</taxon>
        <taxon>Fungi</taxon>
        <taxon>Dikarya</taxon>
        <taxon>Ascomycota</taxon>
        <taxon>Pezizomycotina</taxon>
        <taxon>Dothideomycetes</taxon>
        <taxon>Pleosporomycetidae</taxon>
        <taxon>Pleosporales</taxon>
        <taxon>Pleosporineae</taxon>
        <taxon>Pleosporaceae</taxon>
        <taxon>Alternaria</taxon>
        <taxon>Alternaria sect. Panax</taxon>
    </lineage>
</organism>
<comment type="caution">
    <text evidence="1">The sequence shown here is derived from an EMBL/GenBank/DDBJ whole genome shotgun (WGS) entry which is preliminary data.</text>
</comment>
<evidence type="ECO:0000313" key="2">
    <source>
        <dbReference type="Proteomes" id="UP001199106"/>
    </source>
</evidence>
<evidence type="ECO:0000313" key="1">
    <source>
        <dbReference type="EMBL" id="KAG9190453.1"/>
    </source>
</evidence>
<protein>
    <submittedName>
        <fullName evidence="1">Uncharacterized protein</fullName>
    </submittedName>
</protein>
<reference evidence="1" key="1">
    <citation type="submission" date="2021-07" db="EMBL/GenBank/DDBJ databases">
        <title>Genome Resource of American Ginseng Black Spot Pathogen Alternaria panax.</title>
        <authorList>
            <person name="Qiu C."/>
            <person name="Wang W."/>
            <person name="Liu Z."/>
        </authorList>
    </citation>
    <scope>NUCLEOTIDE SEQUENCE</scope>
    <source>
        <strain evidence="1">BNCC115425</strain>
    </source>
</reference>
<dbReference type="Proteomes" id="UP001199106">
    <property type="component" value="Unassembled WGS sequence"/>
</dbReference>
<dbReference type="AlphaFoldDB" id="A0AAD4I8Q0"/>
<keyword evidence="2" id="KW-1185">Reference proteome</keyword>
<gene>
    <name evidence="1" type="ORF">G6011_08541</name>
</gene>
<proteinExistence type="predicted"/>